<evidence type="ECO:0000256" key="1">
    <source>
        <dbReference type="SAM" id="Phobius"/>
    </source>
</evidence>
<gene>
    <name evidence="2" type="ORF">HARCEL1_11975</name>
</gene>
<keyword evidence="1" id="KW-1133">Transmembrane helix</keyword>
<keyword evidence="3" id="KW-1185">Reference proteome</keyword>
<feature type="transmembrane region" description="Helical" evidence="1">
    <location>
        <begin position="71"/>
        <end position="91"/>
    </location>
</feature>
<dbReference type="KEGG" id="harc:HARCEL1_11975"/>
<accession>A0A2R4X3U2</accession>
<reference evidence="2 3" key="1">
    <citation type="submission" date="2018-04" db="EMBL/GenBank/DDBJ databases">
        <title>Halococcoides cellulosivorans gen. nov., sp. nov., an extremely halophilic cellulose-utilizing haloarchaeon from hypersaline lakes.</title>
        <authorList>
            <person name="Sorokin D.Y."/>
            <person name="Toshchakov S.V."/>
            <person name="Samarov N.I."/>
            <person name="Korzhenkov A."/>
            <person name="Kublanov I.V."/>
        </authorList>
    </citation>
    <scope>NUCLEOTIDE SEQUENCE [LARGE SCALE GENOMIC DNA]</scope>
    <source>
        <strain evidence="2 3">HArcel1</strain>
    </source>
</reference>
<keyword evidence="1" id="KW-0812">Transmembrane</keyword>
<keyword evidence="1" id="KW-0472">Membrane</keyword>
<evidence type="ECO:0000313" key="3">
    <source>
        <dbReference type="Proteomes" id="UP000244727"/>
    </source>
</evidence>
<sequence length="128" mass="13171">MPNPSLRDRFVDELTRDLAVSLTAICVAVAALLGYGWAIGSTVGGFTLAMVLALVIPEIHDRVWPTSYTGLAAVAWTVAAAVIVGGVFLAVEWVARLALAPTAAAGVGFVVTSAVAYALATVARSSDR</sequence>
<feature type="transmembrane region" description="Helical" evidence="1">
    <location>
        <begin position="43"/>
        <end position="59"/>
    </location>
</feature>
<name>A0A2R4X3U2_9EURY</name>
<dbReference type="RefSeq" id="WP_108383821.1">
    <property type="nucleotide sequence ID" value="NZ_CP028858.1"/>
</dbReference>
<feature type="transmembrane region" description="Helical" evidence="1">
    <location>
        <begin position="97"/>
        <end position="120"/>
    </location>
</feature>
<dbReference type="GeneID" id="36513236"/>
<organism evidence="2 3">
    <name type="scientific">Halococcoides cellulosivorans</name>
    <dbReference type="NCBI Taxonomy" id="1679096"/>
    <lineage>
        <taxon>Archaea</taxon>
        <taxon>Methanobacteriati</taxon>
        <taxon>Methanobacteriota</taxon>
        <taxon>Stenosarchaea group</taxon>
        <taxon>Halobacteria</taxon>
        <taxon>Halobacteriales</taxon>
        <taxon>Haloarculaceae</taxon>
        <taxon>Halococcoides</taxon>
    </lineage>
</organism>
<dbReference type="Proteomes" id="UP000244727">
    <property type="component" value="Chromosome"/>
</dbReference>
<protein>
    <submittedName>
        <fullName evidence="2">Uncharacterized protein</fullName>
    </submittedName>
</protein>
<proteinExistence type="predicted"/>
<dbReference type="AlphaFoldDB" id="A0A2R4X3U2"/>
<dbReference type="EMBL" id="CP028858">
    <property type="protein sequence ID" value="AWB28373.1"/>
    <property type="molecule type" value="Genomic_DNA"/>
</dbReference>
<evidence type="ECO:0000313" key="2">
    <source>
        <dbReference type="EMBL" id="AWB28373.1"/>
    </source>
</evidence>